<keyword evidence="2" id="KW-0645">Protease</keyword>
<dbReference type="InterPro" id="IPR015917">
    <property type="entry name" value="Pept_C14A"/>
</dbReference>
<evidence type="ECO:0000256" key="2">
    <source>
        <dbReference type="ARBA" id="ARBA00022670"/>
    </source>
</evidence>
<dbReference type="InterPro" id="IPR011600">
    <property type="entry name" value="Pept_C14_caspase"/>
</dbReference>
<evidence type="ECO:0000256" key="5">
    <source>
        <dbReference type="SAM" id="MobiDB-lite"/>
    </source>
</evidence>
<dbReference type="InterPro" id="IPR001309">
    <property type="entry name" value="Pept_C14_p20"/>
</dbReference>
<dbReference type="SUPFAM" id="SSF52129">
    <property type="entry name" value="Caspase-like"/>
    <property type="match status" value="1"/>
</dbReference>
<dbReference type="SMART" id="SM00115">
    <property type="entry name" value="CASc"/>
    <property type="match status" value="1"/>
</dbReference>
<proteinExistence type="inferred from homology"/>
<protein>
    <submittedName>
        <fullName evidence="7">CASP8</fullName>
    </submittedName>
</protein>
<dbReference type="Proteomes" id="UP000593567">
    <property type="component" value="Unassembled WGS sequence"/>
</dbReference>
<dbReference type="OrthoDB" id="6286214at2759"/>
<name>A0A7J7KD40_BUGNE</name>
<dbReference type="GO" id="GO:0006508">
    <property type="term" value="P:proteolysis"/>
    <property type="evidence" value="ECO:0007669"/>
    <property type="project" value="UniProtKB-KW"/>
</dbReference>
<dbReference type="PANTHER" id="PTHR47901:SF8">
    <property type="entry name" value="CASPASE-3"/>
    <property type="match status" value="1"/>
</dbReference>
<organism evidence="7 8">
    <name type="scientific">Bugula neritina</name>
    <name type="common">Brown bryozoan</name>
    <name type="synonym">Sertularia neritina</name>
    <dbReference type="NCBI Taxonomy" id="10212"/>
    <lineage>
        <taxon>Eukaryota</taxon>
        <taxon>Metazoa</taxon>
        <taxon>Spiralia</taxon>
        <taxon>Lophotrochozoa</taxon>
        <taxon>Bryozoa</taxon>
        <taxon>Gymnolaemata</taxon>
        <taxon>Cheilostomatida</taxon>
        <taxon>Flustrina</taxon>
        <taxon>Buguloidea</taxon>
        <taxon>Bugulidae</taxon>
        <taxon>Bugula</taxon>
    </lineage>
</organism>
<dbReference type="InterPro" id="IPR029030">
    <property type="entry name" value="Caspase-like_dom_sf"/>
</dbReference>
<dbReference type="GO" id="GO:0004197">
    <property type="term" value="F:cysteine-type endopeptidase activity"/>
    <property type="evidence" value="ECO:0007669"/>
    <property type="project" value="InterPro"/>
</dbReference>
<comment type="similarity">
    <text evidence="1">Belongs to the peptidase C14A family.</text>
</comment>
<feature type="domain" description="Caspase family p20" evidence="6">
    <location>
        <begin position="180"/>
        <end position="311"/>
    </location>
</feature>
<dbReference type="Gene3D" id="3.40.50.1460">
    <property type="match status" value="1"/>
</dbReference>
<dbReference type="AlphaFoldDB" id="A0A7J7KD40"/>
<feature type="region of interest" description="Disordered" evidence="5">
    <location>
        <begin position="113"/>
        <end position="172"/>
    </location>
</feature>
<dbReference type="PANTHER" id="PTHR47901">
    <property type="entry name" value="CASPASE RECRUITMENT DOMAIN-CONTAINING PROTEIN 18"/>
    <property type="match status" value="1"/>
</dbReference>
<accession>A0A7J7KD40</accession>
<evidence type="ECO:0000259" key="6">
    <source>
        <dbReference type="PROSITE" id="PS50208"/>
    </source>
</evidence>
<feature type="compositionally biased region" description="Polar residues" evidence="5">
    <location>
        <begin position="116"/>
        <end position="135"/>
    </location>
</feature>
<dbReference type="Pfam" id="PF00656">
    <property type="entry name" value="Peptidase_C14"/>
    <property type="match status" value="1"/>
</dbReference>
<keyword evidence="3" id="KW-0053">Apoptosis</keyword>
<comment type="caution">
    <text evidence="7">The sequence shown here is derived from an EMBL/GenBank/DDBJ whole genome shotgun (WGS) entry which is preliminary data.</text>
</comment>
<evidence type="ECO:0000256" key="1">
    <source>
        <dbReference type="ARBA" id="ARBA00010134"/>
    </source>
</evidence>
<evidence type="ECO:0000313" key="8">
    <source>
        <dbReference type="Proteomes" id="UP000593567"/>
    </source>
</evidence>
<dbReference type="InterPro" id="IPR002398">
    <property type="entry name" value="Pept_C14"/>
</dbReference>
<evidence type="ECO:0000256" key="3">
    <source>
        <dbReference type="ARBA" id="ARBA00022703"/>
    </source>
</evidence>
<evidence type="ECO:0000313" key="7">
    <source>
        <dbReference type="EMBL" id="KAF6036177.1"/>
    </source>
</evidence>
<reference evidence="7" key="1">
    <citation type="submission" date="2020-06" db="EMBL/GenBank/DDBJ databases">
        <title>Draft genome of Bugula neritina, a colonial animal packing powerful symbionts and potential medicines.</title>
        <authorList>
            <person name="Rayko M."/>
        </authorList>
    </citation>
    <scope>NUCLEOTIDE SEQUENCE [LARGE SCALE GENOMIC DNA]</scope>
    <source>
        <strain evidence="7">Kwan_BN1</strain>
    </source>
</reference>
<dbReference type="GO" id="GO:0006915">
    <property type="term" value="P:apoptotic process"/>
    <property type="evidence" value="ECO:0007669"/>
    <property type="project" value="UniProtKB-KW"/>
</dbReference>
<dbReference type="EMBL" id="VXIV02000769">
    <property type="protein sequence ID" value="KAF6036177.1"/>
    <property type="molecule type" value="Genomic_DNA"/>
</dbReference>
<gene>
    <name evidence="7" type="ORF">EB796_005532</name>
</gene>
<keyword evidence="4" id="KW-0378">Hydrolase</keyword>
<evidence type="ECO:0000256" key="4">
    <source>
        <dbReference type="ARBA" id="ARBA00022801"/>
    </source>
</evidence>
<sequence>MAVNRGPSTLAAKIQKCLSADLTSDLVEVICRNLQTMRNRGYGRRIIQDINNKPLRLFDEMMRKGDITVTDYGFLLELLTEADLTDVSSHIQEIIDQHEAQHNNQASQFVRPDNLPVQSTHGHSGYSLKSPTPSEFYSPDHKRRRMSSQGRADSAESVFPDTNPSRQHYGKDYYPFEENLKGLVAVINNFTDEEDPRYRLGTKEDQKGIVHLFKRPDFAAHYTVEDPRENLNIGEFNSYMNSLVTKLTAHPENYSSFFLFVLSHGDENGVHAYYKANCDQPDVIPYDEIAKKFSNCLPGRPKVFIIQACQGRFDNSVDEVALMPFLLLPEIVCPMMKTAKLTAMVAP</sequence>
<keyword evidence="8" id="KW-1185">Reference proteome</keyword>
<dbReference type="PROSITE" id="PS50208">
    <property type="entry name" value="CASPASE_P20"/>
    <property type="match status" value="1"/>
</dbReference>